<comment type="caution">
    <text evidence="4">The sequence shown here is derived from an EMBL/GenBank/DDBJ whole genome shotgun (WGS) entry which is preliminary data.</text>
</comment>
<dbReference type="AlphaFoldDB" id="A0A087CUY4"/>
<keyword evidence="5" id="KW-1185">Reference proteome</keyword>
<evidence type="ECO:0000313" key="4">
    <source>
        <dbReference type="EMBL" id="KFI87084.1"/>
    </source>
</evidence>
<protein>
    <submittedName>
        <fullName evidence="4">Phospholipase/carboxylesterase family protein</fullName>
    </submittedName>
</protein>
<evidence type="ECO:0000259" key="3">
    <source>
        <dbReference type="Pfam" id="PF02230"/>
    </source>
</evidence>
<dbReference type="PANTHER" id="PTHR10655">
    <property type="entry name" value="LYSOPHOSPHOLIPASE-RELATED"/>
    <property type="match status" value="1"/>
</dbReference>
<dbReference type="PANTHER" id="PTHR10655:SF17">
    <property type="entry name" value="LYSOPHOSPHOLIPASE-LIKE PROTEIN 1"/>
    <property type="match status" value="1"/>
</dbReference>
<organism evidence="4 5">
    <name type="scientific">Bifidobacterium reuteri DSM 23975</name>
    <dbReference type="NCBI Taxonomy" id="1437610"/>
    <lineage>
        <taxon>Bacteria</taxon>
        <taxon>Bacillati</taxon>
        <taxon>Actinomycetota</taxon>
        <taxon>Actinomycetes</taxon>
        <taxon>Bifidobacteriales</taxon>
        <taxon>Bifidobacteriaceae</taxon>
        <taxon>Bifidobacterium</taxon>
    </lineage>
</organism>
<evidence type="ECO:0000256" key="2">
    <source>
        <dbReference type="ARBA" id="ARBA00022801"/>
    </source>
</evidence>
<feature type="domain" description="Phospholipase/carboxylesterase/thioesterase" evidence="3">
    <location>
        <begin position="126"/>
        <end position="247"/>
    </location>
</feature>
<dbReference type="Pfam" id="PF02230">
    <property type="entry name" value="Abhydrolase_2"/>
    <property type="match status" value="1"/>
</dbReference>
<dbReference type="eggNOG" id="COG0400">
    <property type="taxonomic scope" value="Bacteria"/>
</dbReference>
<gene>
    <name evidence="4" type="ORF">BREU_0102</name>
</gene>
<dbReference type="EMBL" id="JGZK01000003">
    <property type="protein sequence ID" value="KFI87084.1"/>
    <property type="molecule type" value="Genomic_DNA"/>
</dbReference>
<comment type="similarity">
    <text evidence="1">Belongs to the AB hydrolase superfamily. AB hydrolase 2 family.</text>
</comment>
<dbReference type="Gene3D" id="3.40.50.1820">
    <property type="entry name" value="alpha/beta hydrolase"/>
    <property type="match status" value="1"/>
</dbReference>
<evidence type="ECO:0000313" key="5">
    <source>
        <dbReference type="Proteomes" id="UP000028984"/>
    </source>
</evidence>
<dbReference type="GO" id="GO:0016787">
    <property type="term" value="F:hydrolase activity"/>
    <property type="evidence" value="ECO:0007669"/>
    <property type="project" value="UniProtKB-KW"/>
</dbReference>
<dbReference type="SUPFAM" id="SSF53474">
    <property type="entry name" value="alpha/beta-Hydrolases"/>
    <property type="match status" value="1"/>
</dbReference>
<evidence type="ECO:0000256" key="1">
    <source>
        <dbReference type="ARBA" id="ARBA00006499"/>
    </source>
</evidence>
<dbReference type="Proteomes" id="UP000028984">
    <property type="component" value="Unassembled WGS sequence"/>
</dbReference>
<sequence length="248" mass="27079">MRLRFTSNLAASPAEDNRLFVMFHGYGNDESEMVRILDAVYAHDAQDAQDAHGAQGARSCAEAHGIASIASQPLTAGVAPESVSMPLGTEPSYLSFRGTYSRPYMGGNYWYPDGCGVEERQRECAAVGEAVTQLLSAPLFQHRRIILVGFSQGGYLSYRLVKAYPRLFNTAILLSPSFKGEEGSTLESSTRFFLAYGANDHTIPSDDQRNARAVLENAGHLTSRTYPGMGHAICDEEISDIRGFLNVL</sequence>
<reference evidence="4 5" key="1">
    <citation type="submission" date="2014-03" db="EMBL/GenBank/DDBJ databases">
        <title>Genomics of Bifidobacteria.</title>
        <authorList>
            <person name="Ventura M."/>
            <person name="Milani C."/>
            <person name="Lugli G.A."/>
        </authorList>
    </citation>
    <scope>NUCLEOTIDE SEQUENCE [LARGE SCALE GENOMIC DNA]</scope>
    <source>
        <strain evidence="4 5">DSM 23975</strain>
    </source>
</reference>
<dbReference type="InterPro" id="IPR003140">
    <property type="entry name" value="PLipase/COase/thioEstase"/>
</dbReference>
<name>A0A087CUY4_9BIFI</name>
<dbReference type="RefSeq" id="WP_044088301.1">
    <property type="nucleotide sequence ID" value="NZ_JDUW01000001.1"/>
</dbReference>
<dbReference type="OrthoDB" id="9780848at2"/>
<keyword evidence="2" id="KW-0378">Hydrolase</keyword>
<dbReference type="InterPro" id="IPR050565">
    <property type="entry name" value="LYPA1-2/EST-like"/>
</dbReference>
<dbReference type="InterPro" id="IPR029058">
    <property type="entry name" value="AB_hydrolase_fold"/>
</dbReference>
<accession>A0A087CUY4</accession>
<proteinExistence type="inferred from homology"/>